<name>A0A1V2LBL5_CYBFA</name>
<sequence>MGDSKYPTMLGSVDRVTGEMSLVSTDDRFRSISLGISAGYNPTNDPEMPLAKLNGQKEIYTLETVKFN</sequence>
<proteinExistence type="predicted"/>
<evidence type="ECO:0000313" key="1">
    <source>
        <dbReference type="EMBL" id="ONH68421.1"/>
    </source>
</evidence>
<evidence type="ECO:0000313" key="2">
    <source>
        <dbReference type="Proteomes" id="UP000189513"/>
    </source>
</evidence>
<gene>
    <name evidence="1" type="ORF">BON22_1972</name>
</gene>
<dbReference type="Proteomes" id="UP000189513">
    <property type="component" value="Unassembled WGS sequence"/>
</dbReference>
<organism evidence="1 2">
    <name type="scientific">Cyberlindnera fabianii</name>
    <name type="common">Yeast</name>
    <name type="synonym">Hansenula fabianii</name>
    <dbReference type="NCBI Taxonomy" id="36022"/>
    <lineage>
        <taxon>Eukaryota</taxon>
        <taxon>Fungi</taxon>
        <taxon>Dikarya</taxon>
        <taxon>Ascomycota</taxon>
        <taxon>Saccharomycotina</taxon>
        <taxon>Saccharomycetes</taxon>
        <taxon>Phaffomycetales</taxon>
        <taxon>Phaffomycetaceae</taxon>
        <taxon>Cyberlindnera</taxon>
    </lineage>
</organism>
<dbReference type="AlphaFoldDB" id="A0A1V2LBL5"/>
<comment type="caution">
    <text evidence="1">The sequence shown here is derived from an EMBL/GenBank/DDBJ whole genome shotgun (WGS) entry which is preliminary data.</text>
</comment>
<dbReference type="VEuPathDB" id="FungiDB:BON22_1972"/>
<reference evidence="2" key="1">
    <citation type="journal article" date="2017" name="Genome Announc.">
        <title>Genome sequences of Cyberlindnera fabianii 65, Pichia kudriavzevii 129, and Saccharomyces cerevisiae 131 isolated from fermented masau fruits in Zimbabwe.</title>
        <authorList>
            <person name="van Rijswijck I.M.H."/>
            <person name="Derks M.F.L."/>
            <person name="Abee T."/>
            <person name="de Ridder D."/>
            <person name="Smid E.J."/>
        </authorList>
    </citation>
    <scope>NUCLEOTIDE SEQUENCE [LARGE SCALE GENOMIC DNA]</scope>
    <source>
        <strain evidence="2">65</strain>
    </source>
</reference>
<protein>
    <submittedName>
        <fullName evidence="1">Uncharacterized protein</fullName>
    </submittedName>
</protein>
<dbReference type="EMBL" id="MPUK01000003">
    <property type="protein sequence ID" value="ONH68421.1"/>
    <property type="molecule type" value="Genomic_DNA"/>
</dbReference>
<accession>A0A1V2LBL5</accession>
<keyword evidence="2" id="KW-1185">Reference proteome</keyword>